<protein>
    <recommendedName>
        <fullName evidence="3">Calpain catalytic domain-containing protein</fullName>
    </recommendedName>
</protein>
<feature type="domain" description="Calpain catalytic" evidence="3">
    <location>
        <begin position="74"/>
        <end position="199"/>
    </location>
</feature>
<dbReference type="SUPFAM" id="SSF54001">
    <property type="entry name" value="Cysteine proteinases"/>
    <property type="match status" value="1"/>
</dbReference>
<sequence length="284" mass="30344">MFRKPRTYLLAGMLVAVILLVTLTSHQLNASAAGTEQVKSPKIPKGLHYAKIPGQVLFAKDKNGNPIISGDLGNIKQGDAGDCYFLSSLLAVAQRSPDTIKQHVHDNGDGTYSGMFYGLLDGTHRNFQATVNGELPEDSKGNIAYNDVENIHGQTVTWAAMTEKLWAAVNKNDYAGIDGIGNSDANDHDIQNGLYALTGKDAVGRKIASLTIDQIQHDHDQGVIVIGTAAKDGKLEADHAFAVLGVDAKTQVVTLGNPDGDTSKISLSDLKNSNANQYFTVQIS</sequence>
<dbReference type="InterPro" id="IPR001300">
    <property type="entry name" value="Peptidase_C2_calpain_cat"/>
</dbReference>
<organism evidence="4 5">
    <name type="scientific">Ktedonosporobacter rubrisoli</name>
    <dbReference type="NCBI Taxonomy" id="2509675"/>
    <lineage>
        <taxon>Bacteria</taxon>
        <taxon>Bacillati</taxon>
        <taxon>Chloroflexota</taxon>
        <taxon>Ktedonobacteria</taxon>
        <taxon>Ktedonobacterales</taxon>
        <taxon>Ktedonosporobacteraceae</taxon>
        <taxon>Ktedonosporobacter</taxon>
    </lineage>
</organism>
<proteinExistence type="predicted"/>
<dbReference type="KEGG" id="kbs:EPA93_13780"/>
<feature type="signal peptide" evidence="2">
    <location>
        <begin position="1"/>
        <end position="32"/>
    </location>
</feature>
<comment type="caution">
    <text evidence="1">Lacks conserved residue(s) required for the propagation of feature annotation.</text>
</comment>
<gene>
    <name evidence="4" type="ORF">EPA93_13780</name>
</gene>
<keyword evidence="2" id="KW-0732">Signal</keyword>
<feature type="chain" id="PRO_5020811037" description="Calpain catalytic domain-containing protein" evidence="2">
    <location>
        <begin position="33"/>
        <end position="284"/>
    </location>
</feature>
<dbReference type="GO" id="GO:0006508">
    <property type="term" value="P:proteolysis"/>
    <property type="evidence" value="ECO:0007669"/>
    <property type="project" value="InterPro"/>
</dbReference>
<dbReference type="GO" id="GO:0004198">
    <property type="term" value="F:calcium-dependent cysteine-type endopeptidase activity"/>
    <property type="evidence" value="ECO:0007669"/>
    <property type="project" value="InterPro"/>
</dbReference>
<reference evidence="4 5" key="1">
    <citation type="submission" date="2019-01" db="EMBL/GenBank/DDBJ databases">
        <title>Ktedonosporobacter rubrisoli SCAWS-G2.</title>
        <authorList>
            <person name="Huang Y."/>
            <person name="Yan B."/>
        </authorList>
    </citation>
    <scope>NUCLEOTIDE SEQUENCE [LARGE SCALE GENOMIC DNA]</scope>
    <source>
        <strain evidence="4 5">SCAWS-G2</strain>
    </source>
</reference>
<evidence type="ECO:0000256" key="2">
    <source>
        <dbReference type="SAM" id="SignalP"/>
    </source>
</evidence>
<keyword evidence="5" id="KW-1185">Reference proteome</keyword>
<evidence type="ECO:0000259" key="3">
    <source>
        <dbReference type="PROSITE" id="PS50203"/>
    </source>
</evidence>
<dbReference type="InterPro" id="IPR038765">
    <property type="entry name" value="Papain-like_cys_pep_sf"/>
</dbReference>
<name>A0A4P6JQH7_KTERU</name>
<dbReference type="Pfam" id="PF00648">
    <property type="entry name" value="Peptidase_C2"/>
    <property type="match status" value="1"/>
</dbReference>
<dbReference type="Proteomes" id="UP000290365">
    <property type="component" value="Chromosome"/>
</dbReference>
<evidence type="ECO:0000256" key="1">
    <source>
        <dbReference type="PROSITE-ProRule" id="PRU00239"/>
    </source>
</evidence>
<dbReference type="EMBL" id="CP035758">
    <property type="protein sequence ID" value="QBD77016.1"/>
    <property type="molecule type" value="Genomic_DNA"/>
</dbReference>
<dbReference type="RefSeq" id="WP_129888080.1">
    <property type="nucleotide sequence ID" value="NZ_CP035758.1"/>
</dbReference>
<dbReference type="AlphaFoldDB" id="A0A4P6JQH7"/>
<dbReference type="PROSITE" id="PS50203">
    <property type="entry name" value="CALPAIN_CAT"/>
    <property type="match status" value="1"/>
</dbReference>
<dbReference type="OrthoDB" id="292792at2"/>
<accession>A0A4P6JQH7</accession>
<evidence type="ECO:0000313" key="5">
    <source>
        <dbReference type="Proteomes" id="UP000290365"/>
    </source>
</evidence>
<evidence type="ECO:0000313" key="4">
    <source>
        <dbReference type="EMBL" id="QBD77016.1"/>
    </source>
</evidence>